<reference evidence="3" key="1">
    <citation type="submission" date="2016-10" db="EMBL/GenBank/DDBJ databases">
        <authorList>
            <person name="Varghese N."/>
            <person name="Submissions S."/>
        </authorList>
    </citation>
    <scope>NUCLEOTIDE SEQUENCE [LARGE SCALE GENOMIC DNA]</scope>
    <source>
        <strain evidence="3">DSM 43163</strain>
    </source>
</reference>
<evidence type="ECO:0000313" key="3">
    <source>
        <dbReference type="Proteomes" id="UP000236723"/>
    </source>
</evidence>
<keyword evidence="3" id="KW-1185">Reference proteome</keyword>
<evidence type="ECO:0000256" key="1">
    <source>
        <dbReference type="SAM" id="MobiDB-lite"/>
    </source>
</evidence>
<gene>
    <name evidence="2" type="ORF">SAMN04489712_1304</name>
</gene>
<organism evidence="2 3">
    <name type="scientific">Thermomonospora echinospora</name>
    <dbReference type="NCBI Taxonomy" id="1992"/>
    <lineage>
        <taxon>Bacteria</taxon>
        <taxon>Bacillati</taxon>
        <taxon>Actinomycetota</taxon>
        <taxon>Actinomycetes</taxon>
        <taxon>Streptosporangiales</taxon>
        <taxon>Thermomonosporaceae</taxon>
        <taxon>Thermomonospora</taxon>
    </lineage>
</organism>
<protein>
    <submittedName>
        <fullName evidence="2">Uncharacterized protein</fullName>
    </submittedName>
</protein>
<proteinExistence type="predicted"/>
<dbReference type="EMBL" id="FNVO01000030">
    <property type="protein sequence ID" value="SEG91635.1"/>
    <property type="molecule type" value="Genomic_DNA"/>
</dbReference>
<name>A0A1H6E418_9ACTN</name>
<feature type="region of interest" description="Disordered" evidence="1">
    <location>
        <begin position="1"/>
        <end position="173"/>
    </location>
</feature>
<accession>A0A1H6E418</accession>
<feature type="compositionally biased region" description="Basic residues" evidence="1">
    <location>
        <begin position="1"/>
        <end position="15"/>
    </location>
</feature>
<dbReference type="AlphaFoldDB" id="A0A1H6E418"/>
<dbReference type="Proteomes" id="UP000236723">
    <property type="component" value="Unassembled WGS sequence"/>
</dbReference>
<sequence length="971" mass="102532">MPPKPSTKKIKKRKKSASDRTMSASSSSFDSDSDSRPGSAMSIDSDGPDTHSTPVRGSRPSAMDLDDDGPSYNSSTKIGPSDRTSFRVGATPKRAWSDGSDSDSDSDGPSRPSSAVKRVRVAVPSSDQQGKPVNGPVRPSTAGPSPSSNQSPGMAALTALIGPLPGPNPGPQIMTVAMQTGTMAPQAPQIVVNPPQPGAQQQAAAQPVAQQQAAAQAVAQPGVRNLNAFSRTGAIGIADVNYYPVFSVENGTVGTVDFGTTRTPSPFGKEMGDHTAAWAGVVDSLHASVFGKTLAGAVQELRDRQDAADQWMDGPLPNGDDPPVLKLWKMLDEDDQRARHAAVQGYAFKVRSELDSADTIIKAATAANRPLTAAETDTVSAHLSEALGHHAAYRNMLPLATVPAASDRGSIGSGEGTHRNNVLAIDIAMDERRRNPNAPQPDAKAIDKAGKGLHAMFSMSAATRAARLSEALNPQKLQQTKADMEAISRYTRELRNGIAAAIPPLAPANAGTGARRVTQLAAPNALKDLVDRLDDLTSPNPAHPHPAGKVVAFTDNDKNHPEDALAGLAIDGIQAVNDLKRLAALPKPTAGELKTLRTSVEKLAKWHDGLDGVITRLSKPEADVRADTALMLAHMINEHQSNMATAYPEAVKATGFLQNAAGAHDPAAAARETLRKYIDDGEANKTLDVERGERDKLLADFDAAYASLNHTPKIAADSKWVVGSRNTGLLVGIRKGVPVILGRAAPPPGIDGMGAHSTAWKTETDAVKAMVKGVRENGGGDAEIIDRFKTETEGDLKSKLMTELGPTLPAGQLRKGQLRDIADAAYAVHAADTPEQAIRAYLTFRNVLPFATVDSDGRAGRGESRATAAKGTFDDVALSDEAALRAADFEGDAATQIAAAKQAIADLKTYSATTYGADPAFVKMIDDVADKMDKKADSLTKSPPEGYTDAIKKLIYDTRWKEHKRVFKMTQ</sequence>
<feature type="compositionally biased region" description="Low complexity" evidence="1">
    <location>
        <begin position="19"/>
        <end position="30"/>
    </location>
</feature>
<evidence type="ECO:0000313" key="2">
    <source>
        <dbReference type="EMBL" id="SEG91635.1"/>
    </source>
</evidence>
<feature type="compositionally biased region" description="Polar residues" evidence="1">
    <location>
        <begin position="142"/>
        <end position="152"/>
    </location>
</feature>